<dbReference type="NCBIfam" id="TIGR01331">
    <property type="entry name" value="bisphos_cysQ"/>
    <property type="match status" value="1"/>
</dbReference>
<dbReference type="InterPro" id="IPR020583">
    <property type="entry name" value="Inositol_monoP_metal-BS"/>
</dbReference>
<dbReference type="EMBL" id="JBEPIJ010000013">
    <property type="protein sequence ID" value="MES0874622.1"/>
    <property type="molecule type" value="Genomic_DNA"/>
</dbReference>
<dbReference type="GO" id="GO:0008441">
    <property type="term" value="F:3'(2'),5'-bisphosphate nucleotidase activity"/>
    <property type="evidence" value="ECO:0007669"/>
    <property type="project" value="UniProtKB-EC"/>
</dbReference>
<evidence type="ECO:0000256" key="9">
    <source>
        <dbReference type="HAMAP-Rule" id="MF_02095"/>
    </source>
</evidence>
<keyword evidence="8 9" id="KW-0472">Membrane</keyword>
<dbReference type="HAMAP" id="MF_02095">
    <property type="entry name" value="CysQ"/>
    <property type="match status" value="1"/>
</dbReference>
<evidence type="ECO:0000256" key="7">
    <source>
        <dbReference type="ARBA" id="ARBA00022842"/>
    </source>
</evidence>
<dbReference type="RefSeq" id="WP_352889896.1">
    <property type="nucleotide sequence ID" value="NZ_JBEPIJ010000013.1"/>
</dbReference>
<dbReference type="InterPro" id="IPR006240">
    <property type="entry name" value="CysQ"/>
</dbReference>
<gene>
    <name evidence="9 10" type="primary">cysQ</name>
    <name evidence="10" type="ORF">ABSH63_11480</name>
</gene>
<evidence type="ECO:0000313" key="10">
    <source>
        <dbReference type="EMBL" id="MES0874622.1"/>
    </source>
</evidence>
<dbReference type="SUPFAM" id="SSF56655">
    <property type="entry name" value="Carbohydrate phosphatase"/>
    <property type="match status" value="1"/>
</dbReference>
<dbReference type="InterPro" id="IPR050725">
    <property type="entry name" value="CysQ/Inositol_MonoPase"/>
</dbReference>
<feature type="binding site" evidence="9">
    <location>
        <position position="103"/>
    </location>
    <ligand>
        <name>Mg(2+)</name>
        <dbReference type="ChEBI" id="CHEBI:18420"/>
        <label>1</label>
    </ligand>
</feature>
<evidence type="ECO:0000256" key="4">
    <source>
        <dbReference type="ARBA" id="ARBA00022519"/>
    </source>
</evidence>
<feature type="binding site" evidence="9">
    <location>
        <position position="101"/>
    </location>
    <ligand>
        <name>Mg(2+)</name>
        <dbReference type="ChEBI" id="CHEBI:18420"/>
        <label>1</label>
    </ligand>
</feature>
<dbReference type="CDD" id="cd01638">
    <property type="entry name" value="CysQ"/>
    <property type="match status" value="1"/>
</dbReference>
<feature type="binding site" evidence="9">
    <location>
        <begin position="103"/>
        <end position="106"/>
    </location>
    <ligand>
        <name>substrate</name>
    </ligand>
</feature>
<evidence type="ECO:0000256" key="6">
    <source>
        <dbReference type="ARBA" id="ARBA00022801"/>
    </source>
</evidence>
<dbReference type="EC" id="3.1.3.7" evidence="9"/>
<dbReference type="PANTHER" id="PTHR43028">
    <property type="entry name" value="3'(2'),5'-BISPHOSPHATE NUCLEOTIDASE 1"/>
    <property type="match status" value="1"/>
</dbReference>
<keyword evidence="11" id="KW-1185">Reference proteome</keyword>
<keyword evidence="6 9" id="KW-0378">Hydrolase</keyword>
<evidence type="ECO:0000256" key="1">
    <source>
        <dbReference type="ARBA" id="ARBA00001625"/>
    </source>
</evidence>
<evidence type="ECO:0000256" key="2">
    <source>
        <dbReference type="ARBA" id="ARBA00005289"/>
    </source>
</evidence>
<evidence type="ECO:0000256" key="5">
    <source>
        <dbReference type="ARBA" id="ARBA00022723"/>
    </source>
</evidence>
<dbReference type="Proteomes" id="UP001465331">
    <property type="component" value="Unassembled WGS sequence"/>
</dbReference>
<comment type="caution">
    <text evidence="10">The sequence shown here is derived from an EMBL/GenBank/DDBJ whole genome shotgun (WGS) entry which is preliminary data.</text>
</comment>
<name>A0ABV2ABK5_9GAMM</name>
<dbReference type="Pfam" id="PF00459">
    <property type="entry name" value="Inositol_P"/>
    <property type="match status" value="1"/>
</dbReference>
<dbReference type="Gene3D" id="3.40.190.80">
    <property type="match status" value="1"/>
</dbReference>
<keyword evidence="4 9" id="KW-0997">Cell inner membrane</keyword>
<dbReference type="PROSITE" id="PS00629">
    <property type="entry name" value="IMP_1"/>
    <property type="match status" value="1"/>
</dbReference>
<proteinExistence type="inferred from homology"/>
<protein>
    <recommendedName>
        <fullName evidence="9">3'(2'),5'-bisphosphate nucleotidase CysQ</fullName>
        <ecNumber evidence="9">3.1.3.7</ecNumber>
    </recommendedName>
    <alternativeName>
        <fullName evidence="9">3'(2'),5-bisphosphonucleoside 3'(2')-phosphohydrolase</fullName>
    </alternativeName>
    <alternativeName>
        <fullName evidence="9">3'-phosphoadenosine 5'-phosphate phosphatase</fullName>
        <shortName evidence="9">PAP phosphatase</shortName>
    </alternativeName>
</protein>
<feature type="binding site" evidence="9">
    <location>
        <position position="225"/>
    </location>
    <ligand>
        <name>Mg(2+)</name>
        <dbReference type="ChEBI" id="CHEBI:18420"/>
        <label>2</label>
    </ligand>
</feature>
<keyword evidence="7 9" id="KW-0460">Magnesium</keyword>
<feature type="binding site" evidence="9">
    <location>
        <position position="81"/>
    </location>
    <ligand>
        <name>Mg(2+)</name>
        <dbReference type="ChEBI" id="CHEBI:18420"/>
        <label>1</label>
    </ligand>
</feature>
<organism evidence="10 11">
    <name type="scientific">Sinimarinibacterium thermocellulolyticum</name>
    <dbReference type="NCBI Taxonomy" id="3170016"/>
    <lineage>
        <taxon>Bacteria</taxon>
        <taxon>Pseudomonadati</taxon>
        <taxon>Pseudomonadota</taxon>
        <taxon>Gammaproteobacteria</taxon>
        <taxon>Nevskiales</taxon>
        <taxon>Nevskiaceae</taxon>
        <taxon>Sinimarinibacterium</taxon>
    </lineage>
</organism>
<comment type="catalytic activity">
    <reaction evidence="1 9">
        <text>adenosine 3',5'-bisphosphate + H2O = AMP + phosphate</text>
        <dbReference type="Rhea" id="RHEA:10040"/>
        <dbReference type="ChEBI" id="CHEBI:15377"/>
        <dbReference type="ChEBI" id="CHEBI:43474"/>
        <dbReference type="ChEBI" id="CHEBI:58343"/>
        <dbReference type="ChEBI" id="CHEBI:456215"/>
        <dbReference type="EC" id="3.1.3.7"/>
    </reaction>
</comment>
<feature type="binding site" evidence="9">
    <location>
        <position position="225"/>
    </location>
    <ligand>
        <name>substrate</name>
    </ligand>
</feature>
<feature type="binding site" evidence="9">
    <location>
        <position position="101"/>
    </location>
    <ligand>
        <name>Mg(2+)</name>
        <dbReference type="ChEBI" id="CHEBI:18420"/>
        <label>2</label>
    </ligand>
</feature>
<evidence type="ECO:0000256" key="8">
    <source>
        <dbReference type="ARBA" id="ARBA00023136"/>
    </source>
</evidence>
<sequence>MIRASPAEPDPVSLAISASLLDAVIELSRTAGERILDIYARDIAVHHKDDDSPLTQADLAAHQTIVAGLARLTPGIPVLSEEGADTPYATRRTWPQYWLVDPLDGTKEFIKRNGEFTVNIALIENHAPLLGVVWAPAKGVGYAGARGLGALRIEGKVRAPIKARAAANPPVFVVSRSHKDAALDTLLAKLPEHDAVSTGSSLKFCLVAEGSADLYPRTGPTSEWDTAAGHCVVECAGGEVLRLPDLAPLRYNEKDSLLNPGFVVIGDRRAGWRERLLAAA</sequence>
<reference evidence="10 11" key="1">
    <citation type="submission" date="2024-06" db="EMBL/GenBank/DDBJ databases">
        <authorList>
            <person name="Li Z."/>
            <person name="Jiang Y."/>
        </authorList>
    </citation>
    <scope>NUCLEOTIDE SEQUENCE [LARGE SCALE GENOMIC DNA]</scope>
    <source>
        <strain evidence="10 11">HSW-8</strain>
    </source>
</reference>
<keyword evidence="3 9" id="KW-1003">Cell membrane</keyword>
<comment type="similarity">
    <text evidence="2 9">Belongs to the inositol monophosphatase superfamily. CysQ family.</text>
</comment>
<comment type="subcellular location">
    <subcellularLocation>
        <location evidence="9">Cell inner membrane</location>
        <topology evidence="9">Peripheral membrane protein</topology>
        <orientation evidence="9">Cytoplasmic side</orientation>
    </subcellularLocation>
</comment>
<accession>A0ABV2ABK5</accession>
<evidence type="ECO:0000256" key="3">
    <source>
        <dbReference type="ARBA" id="ARBA00022475"/>
    </source>
</evidence>
<dbReference type="InterPro" id="IPR020550">
    <property type="entry name" value="Inositol_monophosphatase_CS"/>
</dbReference>
<evidence type="ECO:0000313" key="11">
    <source>
        <dbReference type="Proteomes" id="UP001465331"/>
    </source>
</evidence>
<comment type="cofactor">
    <cofactor evidence="9">
        <name>Mg(2+)</name>
        <dbReference type="ChEBI" id="CHEBI:18420"/>
    </cofactor>
</comment>
<feature type="binding site" evidence="9">
    <location>
        <position position="81"/>
    </location>
    <ligand>
        <name>substrate</name>
    </ligand>
</feature>
<dbReference type="PROSITE" id="PS00630">
    <property type="entry name" value="IMP_2"/>
    <property type="match status" value="1"/>
</dbReference>
<dbReference type="PANTHER" id="PTHR43028:SF5">
    <property type="entry name" value="3'(2'),5'-BISPHOSPHATE NUCLEOTIDASE 1"/>
    <property type="match status" value="1"/>
</dbReference>
<dbReference type="Gene3D" id="3.30.540.10">
    <property type="entry name" value="Fructose-1,6-Bisphosphatase, subunit A, domain 1"/>
    <property type="match status" value="1"/>
</dbReference>
<comment type="function">
    <text evidence="9">Converts adenosine-3',5'-bisphosphate (PAP) to AMP.</text>
</comment>
<keyword evidence="5 9" id="KW-0479">Metal-binding</keyword>
<feature type="binding site" evidence="9">
    <location>
        <position position="104"/>
    </location>
    <ligand>
        <name>Mg(2+)</name>
        <dbReference type="ChEBI" id="CHEBI:18420"/>
        <label>2</label>
    </ligand>
</feature>
<dbReference type="InterPro" id="IPR000760">
    <property type="entry name" value="Inositol_monophosphatase-like"/>
</dbReference>